<name>A2BUL9_PROM5</name>
<dbReference type="Proteomes" id="UP000001589">
    <property type="component" value="Chromosome"/>
</dbReference>
<proteinExistence type="predicted"/>
<dbReference type="STRING" id="167542.P9515_02711"/>
<gene>
    <name evidence="1" type="ordered locus">P9515_02711</name>
</gene>
<organism evidence="1 2">
    <name type="scientific">Prochlorococcus marinus (strain MIT 9515)</name>
    <dbReference type="NCBI Taxonomy" id="167542"/>
    <lineage>
        <taxon>Bacteria</taxon>
        <taxon>Bacillati</taxon>
        <taxon>Cyanobacteriota</taxon>
        <taxon>Cyanophyceae</taxon>
        <taxon>Synechococcales</taxon>
        <taxon>Prochlorococcaceae</taxon>
        <taxon>Prochlorococcus</taxon>
    </lineage>
</organism>
<dbReference type="AlphaFoldDB" id="A2BUL9"/>
<dbReference type="EMBL" id="CP000552">
    <property type="protein sequence ID" value="ABM71480.1"/>
    <property type="molecule type" value="Genomic_DNA"/>
</dbReference>
<dbReference type="KEGG" id="pmc:P9515_02711"/>
<reference evidence="1 2" key="1">
    <citation type="journal article" date="2007" name="PLoS Genet.">
        <title>Patterns and implications of gene gain and loss in the evolution of Prochlorococcus.</title>
        <authorList>
            <person name="Kettler G.C."/>
            <person name="Martiny A.C."/>
            <person name="Huang K."/>
            <person name="Zucker J."/>
            <person name="Coleman M.L."/>
            <person name="Rodrigue S."/>
            <person name="Chen F."/>
            <person name="Lapidus A."/>
            <person name="Ferriera S."/>
            <person name="Johnson J."/>
            <person name="Steglich C."/>
            <person name="Church G.M."/>
            <person name="Richardson P."/>
            <person name="Chisholm S.W."/>
        </authorList>
    </citation>
    <scope>NUCLEOTIDE SEQUENCE [LARGE SCALE GENOMIC DNA]</scope>
    <source>
        <strain evidence="1 2">MIT 9515</strain>
    </source>
</reference>
<sequence length="111" mass="13141">MGGILVFLIMAEIDLIRNLEKISFMIPNRLLKLQGYLLREYSKEFLEIIIYKGFSSSTTHQIEIDSEKQVIEFDHFFTKFILYEAPLTQGSEVIVRENTDSLFFLNQRNWN</sequence>
<evidence type="ECO:0000313" key="1">
    <source>
        <dbReference type="EMBL" id="ABM71480.1"/>
    </source>
</evidence>
<accession>A2BUL9</accession>
<dbReference type="HOGENOM" id="CLU_172539_0_0_3"/>
<dbReference type="eggNOG" id="ENOG50323D8">
    <property type="taxonomic scope" value="Bacteria"/>
</dbReference>
<evidence type="ECO:0000313" key="2">
    <source>
        <dbReference type="Proteomes" id="UP000001589"/>
    </source>
</evidence>
<protein>
    <submittedName>
        <fullName evidence="1">Uncharacterized protein</fullName>
    </submittedName>
</protein>